<dbReference type="Proteomes" id="UP000663760">
    <property type="component" value="Chromosome 2"/>
</dbReference>
<dbReference type="Pfam" id="PF00561">
    <property type="entry name" value="Abhydrolase_1"/>
    <property type="match status" value="1"/>
</dbReference>
<dbReference type="PANTHER" id="PTHR43329">
    <property type="entry name" value="EPOXIDE HYDROLASE"/>
    <property type="match status" value="1"/>
</dbReference>
<evidence type="ECO:0000256" key="1">
    <source>
        <dbReference type="ARBA" id="ARBA00022801"/>
    </source>
</evidence>
<dbReference type="PRINTS" id="PR00111">
    <property type="entry name" value="ABHYDROLASE"/>
</dbReference>
<dbReference type="GO" id="GO:0016787">
    <property type="term" value="F:hydrolase activity"/>
    <property type="evidence" value="ECO:0007669"/>
    <property type="project" value="UniProtKB-KW"/>
</dbReference>
<proteinExistence type="inferred from homology"/>
<dbReference type="SUPFAM" id="SSF53474">
    <property type="entry name" value="alpha/beta-Hydrolases"/>
    <property type="match status" value="1"/>
</dbReference>
<evidence type="ECO:0000259" key="3">
    <source>
        <dbReference type="Pfam" id="PF00561"/>
    </source>
</evidence>
<keyword evidence="5" id="KW-1185">Reference proteome</keyword>
<evidence type="ECO:0000313" key="4">
    <source>
        <dbReference type="EMBL" id="CAA7391015.1"/>
    </source>
</evidence>
<sequence length="311" mass="35019">MEQIRHSYVDNGGLKLHVAEIGSGDSGVVVFLHGFPEIWYSWRHQMIAVADAGFRAIAPDFRGYGLSQQPPEPENASWSDLIADLLSILDHFSAFKVFVVARDFGAMVAYQFALLFPNRVSGVVTLSVPFVTEAISINTLPEGFYMLRWLVPGRAEADFGRFDVRTVVRNIYILFSGSELPVAAEDQEIMDLVDASSPLPTWFSEEDLTAYAALYENSGFCFPLQIPYRKLDDVESVENPKVQVPALFVVGEKDYILKFPGMDDYVRSGTVKNYVPDLDIKFIPEGSHFVQEQFPEEVNRFLLSFLKKHSP</sequence>
<comment type="similarity">
    <text evidence="2">Belongs to the AB hydrolase superfamily. Epoxide hydrolase family.</text>
</comment>
<organism evidence="4 5">
    <name type="scientific">Spirodela intermedia</name>
    <name type="common">Intermediate duckweed</name>
    <dbReference type="NCBI Taxonomy" id="51605"/>
    <lineage>
        <taxon>Eukaryota</taxon>
        <taxon>Viridiplantae</taxon>
        <taxon>Streptophyta</taxon>
        <taxon>Embryophyta</taxon>
        <taxon>Tracheophyta</taxon>
        <taxon>Spermatophyta</taxon>
        <taxon>Magnoliopsida</taxon>
        <taxon>Liliopsida</taxon>
        <taxon>Araceae</taxon>
        <taxon>Lemnoideae</taxon>
        <taxon>Spirodela</taxon>
    </lineage>
</organism>
<protein>
    <recommendedName>
        <fullName evidence="3">AB hydrolase-1 domain-containing protein</fullName>
    </recommendedName>
</protein>
<dbReference type="InterPro" id="IPR000639">
    <property type="entry name" value="Epox_hydrolase-like"/>
</dbReference>
<gene>
    <name evidence="4" type="ORF">SI8410_02002404</name>
</gene>
<accession>A0A7I8K3P7</accession>
<keyword evidence="1" id="KW-0378">Hydrolase</keyword>
<reference evidence="4" key="1">
    <citation type="submission" date="2020-02" db="EMBL/GenBank/DDBJ databases">
        <authorList>
            <person name="Scholz U."/>
            <person name="Mascher M."/>
            <person name="Fiebig A."/>
        </authorList>
    </citation>
    <scope>NUCLEOTIDE SEQUENCE</scope>
</reference>
<dbReference type="EMBL" id="LR746265">
    <property type="protein sequence ID" value="CAA7391015.1"/>
    <property type="molecule type" value="Genomic_DNA"/>
</dbReference>
<dbReference type="PRINTS" id="PR00412">
    <property type="entry name" value="EPOXHYDRLASE"/>
</dbReference>
<dbReference type="AlphaFoldDB" id="A0A7I8K3P7"/>
<dbReference type="Gene3D" id="3.40.50.1820">
    <property type="entry name" value="alpha/beta hydrolase"/>
    <property type="match status" value="1"/>
</dbReference>
<feature type="domain" description="AB hydrolase-1" evidence="3">
    <location>
        <begin position="28"/>
        <end position="165"/>
    </location>
</feature>
<dbReference type="OrthoDB" id="7130006at2759"/>
<name>A0A7I8K3P7_SPIIN</name>
<evidence type="ECO:0000256" key="2">
    <source>
        <dbReference type="ARBA" id="ARBA00038334"/>
    </source>
</evidence>
<dbReference type="InterPro" id="IPR000073">
    <property type="entry name" value="AB_hydrolase_1"/>
</dbReference>
<evidence type="ECO:0000313" key="5">
    <source>
        <dbReference type="Proteomes" id="UP000663760"/>
    </source>
</evidence>
<dbReference type="InterPro" id="IPR029058">
    <property type="entry name" value="AB_hydrolase_fold"/>
</dbReference>